<dbReference type="Pfam" id="PF00664">
    <property type="entry name" value="ABC_membrane"/>
    <property type="match status" value="2"/>
</dbReference>
<dbReference type="OrthoDB" id="6500128at2759"/>
<dbReference type="GO" id="GO:0016887">
    <property type="term" value="F:ATP hydrolysis activity"/>
    <property type="evidence" value="ECO:0007669"/>
    <property type="project" value="InterPro"/>
</dbReference>
<comment type="subcellular location">
    <subcellularLocation>
        <location evidence="1">Membrane</location>
        <topology evidence="1">Multi-pass membrane protein</topology>
    </subcellularLocation>
</comment>
<reference evidence="13 14" key="1">
    <citation type="submission" date="2018-01" db="EMBL/GenBank/DDBJ databases">
        <title>Harnessing the power of phylogenomics to disentangle the directionality and signatures of interkingdom host jumping in the parasitic fungal genus Tolypocladium.</title>
        <authorList>
            <person name="Quandt C.A."/>
            <person name="Patterson W."/>
            <person name="Spatafora J.W."/>
        </authorList>
    </citation>
    <scope>NUCLEOTIDE SEQUENCE [LARGE SCALE GENOMIC DNA]</scope>
    <source>
        <strain evidence="13 14">NRBC 100945</strain>
    </source>
</reference>
<keyword evidence="3 10" id="KW-0812">Transmembrane</keyword>
<feature type="domain" description="ABC transmembrane type-1" evidence="12">
    <location>
        <begin position="302"/>
        <end position="595"/>
    </location>
</feature>
<dbReference type="GO" id="GO:0005524">
    <property type="term" value="F:ATP binding"/>
    <property type="evidence" value="ECO:0007669"/>
    <property type="project" value="UniProtKB-KW"/>
</dbReference>
<dbReference type="InterPro" id="IPR036640">
    <property type="entry name" value="ABC1_TM_sf"/>
</dbReference>
<name>A0A2S4KQ04_9HYPO</name>
<dbReference type="InterPro" id="IPR050173">
    <property type="entry name" value="ABC_transporter_C-like"/>
</dbReference>
<feature type="transmembrane region" description="Helical" evidence="10">
    <location>
        <begin position="118"/>
        <end position="137"/>
    </location>
</feature>
<comment type="caution">
    <text evidence="13">The sequence shown here is derived from an EMBL/GenBank/DDBJ whole genome shotgun (WGS) entry which is preliminary data.</text>
</comment>
<feature type="region of interest" description="Disordered" evidence="9">
    <location>
        <begin position="382"/>
        <end position="403"/>
    </location>
</feature>
<evidence type="ECO:0000256" key="8">
    <source>
        <dbReference type="ARBA" id="ARBA00023136"/>
    </source>
</evidence>
<dbReference type="CDD" id="cd03250">
    <property type="entry name" value="ABCC_MRP_domain1"/>
    <property type="match status" value="1"/>
</dbReference>
<keyword evidence="7 10" id="KW-1133">Transmembrane helix</keyword>
<feature type="domain" description="ABC transporter" evidence="11">
    <location>
        <begin position="1245"/>
        <end position="1506"/>
    </location>
</feature>
<keyword evidence="2" id="KW-0813">Transport</keyword>
<evidence type="ECO:0000313" key="14">
    <source>
        <dbReference type="Proteomes" id="UP000237481"/>
    </source>
</evidence>
<gene>
    <name evidence="13" type="ORF">TPAR_07506</name>
</gene>
<keyword evidence="5" id="KW-0547">Nucleotide-binding</keyword>
<feature type="transmembrane region" description="Helical" evidence="10">
    <location>
        <begin position="429"/>
        <end position="447"/>
    </location>
</feature>
<evidence type="ECO:0000256" key="6">
    <source>
        <dbReference type="ARBA" id="ARBA00022840"/>
    </source>
</evidence>
<feature type="transmembrane region" description="Helical" evidence="10">
    <location>
        <begin position="332"/>
        <end position="354"/>
    </location>
</feature>
<evidence type="ECO:0000259" key="12">
    <source>
        <dbReference type="PROSITE" id="PS50929"/>
    </source>
</evidence>
<keyword evidence="6 13" id="KW-0067">ATP-binding</keyword>
<evidence type="ECO:0000313" key="13">
    <source>
        <dbReference type="EMBL" id="POR32275.1"/>
    </source>
</evidence>
<evidence type="ECO:0000256" key="1">
    <source>
        <dbReference type="ARBA" id="ARBA00004141"/>
    </source>
</evidence>
<sequence>MDVVIHRFGTYEFSPFRSRVLADDPPQSLLNRLGGAASQVPWIRDLSGFAQSGTLQAIALAISVAWVAFRLLRRRGGTLGFKPKASAIRWQYELLSQVTRATALAFLAVAYVQDRAHWLNVVLLAFVFVLGLTRLINDLQWRHVALHQINLVTAAMLAVLLASQFLPCIQINKHCAKDASVIGGAASLAAAIVVAMFTPREWAPPQVGYDIPGFEVPKEPALEETCSWINYYCTYEWLTHIIWKGTMGKLDMSGIPKLAWYDEPLYLLRKVQTARSISKTTFWTTLRFQRVELLLMSLWAGTGYVVENVAPYGMFNLLAYLDSPNDAVYRPWVWLLLMFSGPVSRSILFQQYIFTSTRLIVRIKSAMTQELYHRALESMELEEDPFESNGEKPKSEQDGDKMQKSTSAGRLANLMAADVDAIFRARDMMIVLVGVPSGTIISLIGLYRMLGWASIVGTAILILGTPITVWLGKLMYSTQKRVRKAQDARISLVTEYLASIRAIKYFAWEVPITDKIVAARAVEQKGLWGIAVLQAIINEVSQIFPYLALLVMFGIHVVVDKKPLEASTAFTTVYLVKNIRRNVMTASAFSRNFAGALVAFGRLDKYFESTVALVKYPVGPLRIAGGYFRRNKKATFRLEDVNLDFVEGGLNVVTGQSGSGKSTLLLAILGETYLEVGSVTAPADIAYAPQSSWLQNETIQDNILFGSPMEQARYDRVLAACCLPEDLRELPERDQTVVGENGTLLSGGQKARVALARALYSKAPLVLLDDVFSALDAKTSAGVWKHCFCGDLLQGRTTILVTQVPWISSQADLAILLDKGQVKSAEPNIGVVRRPIKIAEVLGGDDDDDEAETETETPPEPGLQANGDAMNDTIKVAQDVPLRDVVDQEMKATSNVGRLAMFQYMGYFGHPLFMTSCLVGILLSNVFYFSSSFWLSIWVEAYNQKAHVDIAFYMGIFALFTFSELMSYGLIVVMFEWGTWRAARRLHNDFIRAIMQVPLSWFKAIPIGRITNRFSGDMSSIDGSLNPTLRATIDSFIMLLFRIGAVSAIMPIFMLPGILTCFVGVTIGEMYTRTAVVIKRLTASAQSPVFSQFADTLAGLPVIRASEDMAQSFGIELANKLRVWSAASETNYNCNRWVSVRIDFVTALVALLAGIIAVSKVGLVGAGLVGFSLTNANDLSQTIIGLVRAMNELEVEMQSFHRVKEYVKLEPEDKDDKPYPDEGEGEYADDETKVIPKNWPSSGQIEFRNVTIRYDADGPDILTDVNLKFKAGERVAVVGRTGSGKSTLVLSLLRFTDIVSGHIFFDGVDITRIPRRRLRESLTIIPQEAVLFNGSVESNLDPTGLVPREKLEAALENCKGIASFSGDVTEVDAATDDDAMNAAPTQSRGQAMTLSTEVDARGENFSHGQRQVLSLCRALIRKSKLMLLDEATASMDYETDRGIQQVLRNELEATGDGRTLVAIAHRLRTIIDYDSVVVMSAGRVVEYAIPVPLSRPVPVVPATNPGSLLSRHGSPKELYDAKGRFYDMVCHSGEEDELHGLLHEE</sequence>
<dbReference type="FunFam" id="3.40.50.300:FF:000838">
    <property type="entry name" value="ABC multidrug transporter (Eurofung)"/>
    <property type="match status" value="1"/>
</dbReference>
<dbReference type="SUPFAM" id="SSF90123">
    <property type="entry name" value="ABC transporter transmembrane region"/>
    <property type="match status" value="2"/>
</dbReference>
<feature type="transmembrane region" description="Helical" evidence="10">
    <location>
        <begin position="293"/>
        <end position="312"/>
    </location>
</feature>
<evidence type="ECO:0000256" key="9">
    <source>
        <dbReference type="SAM" id="MobiDB-lite"/>
    </source>
</evidence>
<dbReference type="PROSITE" id="PS50929">
    <property type="entry name" value="ABC_TM1F"/>
    <property type="match status" value="2"/>
</dbReference>
<dbReference type="InterPro" id="IPR017871">
    <property type="entry name" value="ABC_transporter-like_CS"/>
</dbReference>
<feature type="transmembrane region" description="Helical" evidence="10">
    <location>
        <begin position="907"/>
        <end position="930"/>
    </location>
</feature>
<keyword evidence="4" id="KW-0677">Repeat</keyword>
<dbReference type="Gene3D" id="3.40.50.300">
    <property type="entry name" value="P-loop containing nucleotide triphosphate hydrolases"/>
    <property type="match status" value="2"/>
</dbReference>
<feature type="domain" description="ABC transporter" evidence="11">
    <location>
        <begin position="621"/>
        <end position="844"/>
    </location>
</feature>
<dbReference type="GO" id="GO:0016020">
    <property type="term" value="C:membrane"/>
    <property type="evidence" value="ECO:0007669"/>
    <property type="project" value="UniProtKB-SubCell"/>
</dbReference>
<dbReference type="InterPro" id="IPR027417">
    <property type="entry name" value="P-loop_NTPase"/>
</dbReference>
<feature type="transmembrane region" description="Helical" evidence="10">
    <location>
        <begin position="54"/>
        <end position="72"/>
    </location>
</feature>
<dbReference type="Proteomes" id="UP000237481">
    <property type="component" value="Unassembled WGS sequence"/>
</dbReference>
<dbReference type="PROSITE" id="PS50893">
    <property type="entry name" value="ABC_TRANSPORTER_2"/>
    <property type="match status" value="2"/>
</dbReference>
<dbReference type="EMBL" id="PKSG01000883">
    <property type="protein sequence ID" value="POR32275.1"/>
    <property type="molecule type" value="Genomic_DNA"/>
</dbReference>
<accession>A0A2S4KQ04</accession>
<evidence type="ECO:0000259" key="11">
    <source>
        <dbReference type="PROSITE" id="PS50893"/>
    </source>
</evidence>
<evidence type="ECO:0000256" key="2">
    <source>
        <dbReference type="ARBA" id="ARBA00022448"/>
    </source>
</evidence>
<feature type="transmembrane region" description="Helical" evidence="10">
    <location>
        <begin position="1039"/>
        <end position="1067"/>
    </location>
</feature>
<dbReference type="PANTHER" id="PTHR24223:SF356">
    <property type="entry name" value="ATP-BINDING CASSETTE TRANSPORTER ABC4"/>
    <property type="match status" value="1"/>
</dbReference>
<feature type="region of interest" description="Disordered" evidence="9">
    <location>
        <begin position="843"/>
        <end position="868"/>
    </location>
</feature>
<dbReference type="CDD" id="cd03244">
    <property type="entry name" value="ABCC_MRP_domain2"/>
    <property type="match status" value="1"/>
</dbReference>
<dbReference type="InterPro" id="IPR003439">
    <property type="entry name" value="ABC_transporter-like_ATP-bd"/>
</dbReference>
<dbReference type="GO" id="GO:0140359">
    <property type="term" value="F:ABC-type transporter activity"/>
    <property type="evidence" value="ECO:0007669"/>
    <property type="project" value="InterPro"/>
</dbReference>
<evidence type="ECO:0000256" key="4">
    <source>
        <dbReference type="ARBA" id="ARBA00022737"/>
    </source>
</evidence>
<organism evidence="13 14">
    <name type="scientific">Tolypocladium paradoxum</name>
    <dbReference type="NCBI Taxonomy" id="94208"/>
    <lineage>
        <taxon>Eukaryota</taxon>
        <taxon>Fungi</taxon>
        <taxon>Dikarya</taxon>
        <taxon>Ascomycota</taxon>
        <taxon>Pezizomycotina</taxon>
        <taxon>Sordariomycetes</taxon>
        <taxon>Hypocreomycetidae</taxon>
        <taxon>Hypocreales</taxon>
        <taxon>Ophiocordycipitaceae</taxon>
        <taxon>Tolypocladium</taxon>
    </lineage>
</organism>
<keyword evidence="14" id="KW-1185">Reference proteome</keyword>
<dbReference type="InterPro" id="IPR011527">
    <property type="entry name" value="ABC1_TM_dom"/>
</dbReference>
<dbReference type="Gene3D" id="1.20.1560.10">
    <property type="entry name" value="ABC transporter type 1, transmembrane domain"/>
    <property type="match status" value="2"/>
</dbReference>
<feature type="compositionally biased region" description="Acidic residues" evidence="9">
    <location>
        <begin position="843"/>
        <end position="857"/>
    </location>
</feature>
<evidence type="ECO:0000256" key="7">
    <source>
        <dbReference type="ARBA" id="ARBA00022989"/>
    </source>
</evidence>
<feature type="transmembrane region" description="Helical" evidence="10">
    <location>
        <begin position="149"/>
        <end position="167"/>
    </location>
</feature>
<protein>
    <submittedName>
        <fullName evidence="13">ATP-binding cassette transporter abc4</fullName>
    </submittedName>
</protein>
<dbReference type="STRING" id="94208.A0A2S4KQ04"/>
<evidence type="ECO:0000256" key="10">
    <source>
        <dbReference type="SAM" id="Phobius"/>
    </source>
</evidence>
<feature type="transmembrane region" description="Helical" evidence="10">
    <location>
        <begin position="453"/>
        <end position="476"/>
    </location>
</feature>
<dbReference type="InterPro" id="IPR003593">
    <property type="entry name" value="AAA+_ATPase"/>
</dbReference>
<dbReference type="GO" id="GO:0005737">
    <property type="term" value="C:cytoplasm"/>
    <property type="evidence" value="ECO:0007669"/>
    <property type="project" value="UniProtKB-ARBA"/>
</dbReference>
<feature type="domain" description="ABC transmembrane type-1" evidence="12">
    <location>
        <begin position="918"/>
        <end position="1194"/>
    </location>
</feature>
<dbReference type="CDD" id="cd18596">
    <property type="entry name" value="ABC_6TM_VMR1_D1_like"/>
    <property type="match status" value="1"/>
</dbReference>
<proteinExistence type="predicted"/>
<dbReference type="SUPFAM" id="SSF52540">
    <property type="entry name" value="P-loop containing nucleoside triphosphate hydrolases"/>
    <property type="match status" value="2"/>
</dbReference>
<evidence type="ECO:0000256" key="5">
    <source>
        <dbReference type="ARBA" id="ARBA00022741"/>
    </source>
</evidence>
<dbReference type="FunFam" id="1.20.1560.10:FF:000013">
    <property type="entry name" value="ABC transporter C family member 2"/>
    <property type="match status" value="1"/>
</dbReference>
<evidence type="ECO:0000256" key="3">
    <source>
        <dbReference type="ARBA" id="ARBA00022692"/>
    </source>
</evidence>
<dbReference type="Pfam" id="PF00005">
    <property type="entry name" value="ABC_tran"/>
    <property type="match status" value="2"/>
</dbReference>
<feature type="compositionally biased region" description="Basic and acidic residues" evidence="9">
    <location>
        <begin position="389"/>
        <end position="403"/>
    </location>
</feature>
<feature type="transmembrane region" description="Helical" evidence="10">
    <location>
        <begin position="950"/>
        <end position="975"/>
    </location>
</feature>
<dbReference type="PANTHER" id="PTHR24223">
    <property type="entry name" value="ATP-BINDING CASSETTE SUB-FAMILY C"/>
    <property type="match status" value="1"/>
</dbReference>
<dbReference type="PROSITE" id="PS00211">
    <property type="entry name" value="ABC_TRANSPORTER_1"/>
    <property type="match status" value="2"/>
</dbReference>
<feature type="transmembrane region" description="Helical" evidence="10">
    <location>
        <begin position="1145"/>
        <end position="1171"/>
    </location>
</feature>
<dbReference type="SMART" id="SM00382">
    <property type="entry name" value="AAA"/>
    <property type="match status" value="2"/>
</dbReference>
<keyword evidence="8 10" id="KW-0472">Membrane</keyword>
<dbReference type="CDD" id="cd18604">
    <property type="entry name" value="ABC_6TM_VMR1_D2_like"/>
    <property type="match status" value="1"/>
</dbReference>